<feature type="region of interest" description="Disordered" evidence="1">
    <location>
        <begin position="321"/>
        <end position="367"/>
    </location>
</feature>
<gene>
    <name evidence="2" type="ORF">DFP89_107175</name>
</gene>
<accession>A0A368YXD0</accession>
<keyword evidence="3" id="KW-1185">Reference proteome</keyword>
<dbReference type="Pfam" id="PF04883">
    <property type="entry name" value="HK97-gp10_like"/>
    <property type="match status" value="1"/>
</dbReference>
<dbReference type="InterPro" id="IPR010064">
    <property type="entry name" value="HK97-gp10_tail"/>
</dbReference>
<feature type="compositionally biased region" description="Polar residues" evidence="1">
    <location>
        <begin position="353"/>
        <end position="367"/>
    </location>
</feature>
<organism evidence="2 3">
    <name type="scientific">Paracoccus lutimaris</name>
    <dbReference type="NCBI Taxonomy" id="1490030"/>
    <lineage>
        <taxon>Bacteria</taxon>
        <taxon>Pseudomonadati</taxon>
        <taxon>Pseudomonadota</taxon>
        <taxon>Alphaproteobacteria</taxon>
        <taxon>Rhodobacterales</taxon>
        <taxon>Paracoccaceae</taxon>
        <taxon>Paracoccus</taxon>
    </lineage>
</organism>
<dbReference type="AlphaFoldDB" id="A0A368YXD0"/>
<dbReference type="Proteomes" id="UP000253345">
    <property type="component" value="Unassembled WGS sequence"/>
</dbReference>
<evidence type="ECO:0000256" key="1">
    <source>
        <dbReference type="SAM" id="MobiDB-lite"/>
    </source>
</evidence>
<name>A0A368YXD0_9RHOB</name>
<protein>
    <submittedName>
        <fullName evidence="2">Bacteriophage HK97-gp10 putative tail-component</fullName>
    </submittedName>
</protein>
<evidence type="ECO:0000313" key="3">
    <source>
        <dbReference type="Proteomes" id="UP000253345"/>
    </source>
</evidence>
<evidence type="ECO:0000313" key="2">
    <source>
        <dbReference type="EMBL" id="RCW84870.1"/>
    </source>
</evidence>
<proteinExistence type="predicted"/>
<dbReference type="EMBL" id="QPJL01000007">
    <property type="protein sequence ID" value="RCW84870.1"/>
    <property type="molecule type" value="Genomic_DNA"/>
</dbReference>
<sequence length="367" mass="39950">MSITKQSSDALAKRLAAIAPEIKAKVAPAVLKSAEEVADKARQLAEASRRTGETIDSIAVTGPGETTPPYAQGGATAQAHELQALVTVGNANVHTAHLVEFGTEERHHKDGTSTGKVTPLPFMLPAWRLAKTRVERRVNRAAREGVKPGHDGRDARRTFDVQQVRGWMIAQPLVLTIFLPLVELQRHLGEIARDHVAARKHCRMSLRHRRRYARKRLHPALPAPTTLDDPATRLRGAGRAIITSDRRRNVRFHPVGRRRSGKDSSDDAHAVSISRALRLPSAVSARPTAMIAATAGSIRPRDRALLGLMFSDASSSRWTLPIAQPRRHGSHRNGTCGADSPAVCHASPPRGSPQGSWENWLASDQAS</sequence>
<reference evidence="2 3" key="1">
    <citation type="submission" date="2018-07" db="EMBL/GenBank/DDBJ databases">
        <title>Genomic Encyclopedia of Type Strains, Phase III (KMG-III): the genomes of soil and plant-associated and newly described type strains.</title>
        <authorList>
            <person name="Whitman W."/>
        </authorList>
    </citation>
    <scope>NUCLEOTIDE SEQUENCE [LARGE SCALE GENOMIC DNA]</scope>
    <source>
        <strain evidence="2 3">CECT 8525</strain>
    </source>
</reference>
<comment type="caution">
    <text evidence="2">The sequence shown here is derived from an EMBL/GenBank/DDBJ whole genome shotgun (WGS) entry which is preliminary data.</text>
</comment>